<dbReference type="InterPro" id="IPR014757">
    <property type="entry name" value="Tscrpt_reg_IclR_C"/>
</dbReference>
<reference evidence="7" key="1">
    <citation type="journal article" date="2019" name="Int. J. Syst. Evol. Microbiol.">
        <title>The Global Catalogue of Microorganisms (GCM) 10K type strain sequencing project: providing services to taxonomists for standard genome sequencing and annotation.</title>
        <authorList>
            <consortium name="The Broad Institute Genomics Platform"/>
            <consortium name="The Broad Institute Genome Sequencing Center for Infectious Disease"/>
            <person name="Wu L."/>
            <person name="Ma J."/>
        </authorList>
    </citation>
    <scope>NUCLEOTIDE SEQUENCE [LARGE SCALE GENOMIC DNA]</scope>
    <source>
        <strain evidence="7">TISTR 1514</strain>
    </source>
</reference>
<dbReference type="InterPro" id="IPR050707">
    <property type="entry name" value="HTH_MetabolicPath_Reg"/>
</dbReference>
<dbReference type="SUPFAM" id="SSF46785">
    <property type="entry name" value="Winged helix' DNA-binding domain"/>
    <property type="match status" value="1"/>
</dbReference>
<dbReference type="InterPro" id="IPR036388">
    <property type="entry name" value="WH-like_DNA-bd_sf"/>
</dbReference>
<dbReference type="EMBL" id="JBHUNE010000002">
    <property type="protein sequence ID" value="MFD2757153.1"/>
    <property type="molecule type" value="Genomic_DNA"/>
</dbReference>
<dbReference type="PANTHER" id="PTHR30136">
    <property type="entry name" value="HELIX-TURN-HELIX TRANSCRIPTIONAL REGULATOR, ICLR FAMILY"/>
    <property type="match status" value="1"/>
</dbReference>
<evidence type="ECO:0000259" key="4">
    <source>
        <dbReference type="PROSITE" id="PS51077"/>
    </source>
</evidence>
<organism evidence="6 7">
    <name type="scientific">Gulosibacter faecalis</name>
    <dbReference type="NCBI Taxonomy" id="272240"/>
    <lineage>
        <taxon>Bacteria</taxon>
        <taxon>Bacillati</taxon>
        <taxon>Actinomycetota</taxon>
        <taxon>Actinomycetes</taxon>
        <taxon>Micrococcales</taxon>
        <taxon>Microbacteriaceae</taxon>
        <taxon>Gulosibacter</taxon>
    </lineage>
</organism>
<keyword evidence="2" id="KW-0238">DNA-binding</keyword>
<keyword evidence="7" id="KW-1185">Reference proteome</keyword>
<accession>A0ABW5UW05</accession>
<proteinExistence type="predicted"/>
<gene>
    <name evidence="6" type="ORF">ACFSW7_02025</name>
</gene>
<feature type="domain" description="HTH iclR-type" evidence="4">
    <location>
        <begin position="7"/>
        <end position="66"/>
    </location>
</feature>
<dbReference type="InterPro" id="IPR036390">
    <property type="entry name" value="WH_DNA-bd_sf"/>
</dbReference>
<dbReference type="Pfam" id="PF09339">
    <property type="entry name" value="HTH_IclR"/>
    <property type="match status" value="1"/>
</dbReference>
<name>A0ABW5UW05_9MICO</name>
<dbReference type="Gene3D" id="1.10.10.10">
    <property type="entry name" value="Winged helix-like DNA-binding domain superfamily/Winged helix DNA-binding domain"/>
    <property type="match status" value="1"/>
</dbReference>
<dbReference type="PROSITE" id="PS51078">
    <property type="entry name" value="ICLR_ED"/>
    <property type="match status" value="1"/>
</dbReference>
<feature type="domain" description="IclR-ED" evidence="5">
    <location>
        <begin position="60"/>
        <end position="212"/>
    </location>
</feature>
<evidence type="ECO:0000256" key="3">
    <source>
        <dbReference type="ARBA" id="ARBA00023163"/>
    </source>
</evidence>
<protein>
    <submittedName>
        <fullName evidence="6">IclR family transcriptional regulator</fullName>
    </submittedName>
</protein>
<evidence type="ECO:0000256" key="2">
    <source>
        <dbReference type="ARBA" id="ARBA00023125"/>
    </source>
</evidence>
<dbReference type="InterPro" id="IPR005471">
    <property type="entry name" value="Tscrpt_reg_IclR_N"/>
</dbReference>
<evidence type="ECO:0000313" key="7">
    <source>
        <dbReference type="Proteomes" id="UP001597492"/>
    </source>
</evidence>
<dbReference type="PANTHER" id="PTHR30136:SF39">
    <property type="entry name" value="TRANSCRIPTIONAL REGULATORY PROTEIN"/>
    <property type="match status" value="1"/>
</dbReference>
<dbReference type="Proteomes" id="UP001597492">
    <property type="component" value="Unassembled WGS sequence"/>
</dbReference>
<evidence type="ECO:0000259" key="5">
    <source>
        <dbReference type="PROSITE" id="PS51078"/>
    </source>
</evidence>
<keyword evidence="1" id="KW-0805">Transcription regulation</keyword>
<dbReference type="RefSeq" id="WP_019619287.1">
    <property type="nucleotide sequence ID" value="NZ_JBHUNE010000002.1"/>
</dbReference>
<dbReference type="SMART" id="SM00346">
    <property type="entry name" value="HTH_ICLR"/>
    <property type="match status" value="1"/>
</dbReference>
<dbReference type="InterPro" id="IPR029016">
    <property type="entry name" value="GAF-like_dom_sf"/>
</dbReference>
<comment type="caution">
    <text evidence="6">The sequence shown here is derived from an EMBL/GenBank/DDBJ whole genome shotgun (WGS) entry which is preliminary data.</text>
</comment>
<dbReference type="SUPFAM" id="SSF55781">
    <property type="entry name" value="GAF domain-like"/>
    <property type="match status" value="1"/>
</dbReference>
<keyword evidence="3" id="KW-0804">Transcription</keyword>
<evidence type="ECO:0000313" key="6">
    <source>
        <dbReference type="EMBL" id="MFD2757153.1"/>
    </source>
</evidence>
<dbReference type="PROSITE" id="PS51077">
    <property type="entry name" value="HTH_ICLR"/>
    <property type="match status" value="1"/>
</dbReference>
<sequence>MAEPALNRSLVRAAAILDAVEDAPRTASEIARRIEVSVSATHRLATDMVELGFLRRTPEGKYLLGRRFNKATIGEAARPLLTKLRDETGETLQLWVRQGSYRVCVTSVESRHELRATLPELSRLRLPDGSAGAILGASAEGQKSLKAHGWVESIGARTPGLSSVSAPVYVEGEVLGALCLALPIARLESTPGEQFGDALIECAAELSRVFDRDEVDR</sequence>
<dbReference type="Gene3D" id="3.30.450.40">
    <property type="match status" value="2"/>
</dbReference>
<evidence type="ECO:0000256" key="1">
    <source>
        <dbReference type="ARBA" id="ARBA00023015"/>
    </source>
</evidence>